<evidence type="ECO:0000313" key="3">
    <source>
        <dbReference type="Proteomes" id="UP001596540"/>
    </source>
</evidence>
<name>A0ABW2KNG8_9ACTN</name>
<protein>
    <submittedName>
        <fullName evidence="2">DUF397 domain-containing protein</fullName>
    </submittedName>
</protein>
<dbReference type="RefSeq" id="WP_379874300.1">
    <property type="nucleotide sequence ID" value="NZ_JBHTBH010000022.1"/>
</dbReference>
<comment type="caution">
    <text evidence="2">The sequence shown here is derived from an EMBL/GenBank/DDBJ whole genome shotgun (WGS) entry which is preliminary data.</text>
</comment>
<evidence type="ECO:0000259" key="1">
    <source>
        <dbReference type="Pfam" id="PF04149"/>
    </source>
</evidence>
<proteinExistence type="predicted"/>
<sequence>MDDDSSTWNKSSYSNADGGDCVEVATLAASIGMRDSKHPEQGHLTFHPTEWATFLREVKADHL</sequence>
<organism evidence="2 3">
    <name type="scientific">Marinactinospora rubrisoli</name>
    <dbReference type="NCBI Taxonomy" id="2715399"/>
    <lineage>
        <taxon>Bacteria</taxon>
        <taxon>Bacillati</taxon>
        <taxon>Actinomycetota</taxon>
        <taxon>Actinomycetes</taxon>
        <taxon>Streptosporangiales</taxon>
        <taxon>Nocardiopsidaceae</taxon>
        <taxon>Marinactinospora</taxon>
    </lineage>
</organism>
<dbReference type="EMBL" id="JBHTBH010000022">
    <property type="protein sequence ID" value="MFC7331452.1"/>
    <property type="molecule type" value="Genomic_DNA"/>
</dbReference>
<gene>
    <name evidence="2" type="ORF">ACFQRF_27280</name>
</gene>
<reference evidence="3" key="1">
    <citation type="journal article" date="2019" name="Int. J. Syst. Evol. Microbiol.">
        <title>The Global Catalogue of Microorganisms (GCM) 10K type strain sequencing project: providing services to taxonomists for standard genome sequencing and annotation.</title>
        <authorList>
            <consortium name="The Broad Institute Genomics Platform"/>
            <consortium name="The Broad Institute Genome Sequencing Center for Infectious Disease"/>
            <person name="Wu L."/>
            <person name="Ma J."/>
        </authorList>
    </citation>
    <scope>NUCLEOTIDE SEQUENCE [LARGE SCALE GENOMIC DNA]</scope>
    <source>
        <strain evidence="3">CGMCC 4.7382</strain>
    </source>
</reference>
<feature type="domain" description="DUF397" evidence="1">
    <location>
        <begin position="7"/>
        <end position="59"/>
    </location>
</feature>
<accession>A0ABW2KNG8</accession>
<keyword evidence="3" id="KW-1185">Reference proteome</keyword>
<dbReference type="Proteomes" id="UP001596540">
    <property type="component" value="Unassembled WGS sequence"/>
</dbReference>
<dbReference type="InterPro" id="IPR007278">
    <property type="entry name" value="DUF397"/>
</dbReference>
<dbReference type="Pfam" id="PF04149">
    <property type="entry name" value="DUF397"/>
    <property type="match status" value="1"/>
</dbReference>
<evidence type="ECO:0000313" key="2">
    <source>
        <dbReference type="EMBL" id="MFC7331452.1"/>
    </source>
</evidence>